<name>F0ZZQ4_DICPU</name>
<keyword evidence="1" id="KW-0812">Transmembrane</keyword>
<dbReference type="GeneID" id="10509077"/>
<dbReference type="FunCoup" id="F0ZZQ4">
    <property type="interactions" value="935"/>
</dbReference>
<feature type="domain" description="DUF7949" evidence="4">
    <location>
        <begin position="1011"/>
        <end position="1045"/>
    </location>
</feature>
<dbReference type="KEGG" id="dpp:DICPUDRAFT_157675"/>
<dbReference type="VEuPathDB" id="AmoebaDB:DICPUDRAFT_157675"/>
<evidence type="ECO:0000259" key="3">
    <source>
        <dbReference type="Pfam" id="PF23034"/>
    </source>
</evidence>
<evidence type="ECO:0000259" key="2">
    <source>
        <dbReference type="Pfam" id="PF22933"/>
    </source>
</evidence>
<feature type="domain" description="ComC supersandwich" evidence="2">
    <location>
        <begin position="1052"/>
        <end position="1275"/>
    </location>
</feature>
<dbReference type="InterPro" id="IPR057709">
    <property type="entry name" value="DUF7949"/>
</dbReference>
<dbReference type="OrthoDB" id="19767at2759"/>
<dbReference type="RefSeq" id="XP_003292901.1">
    <property type="nucleotide sequence ID" value="XM_003292853.1"/>
</dbReference>
<dbReference type="PANTHER" id="PTHR31378:SF46">
    <property type="entry name" value="EGF-LIKE DOMAIN-CONTAINING PROTEIN"/>
    <property type="match status" value="1"/>
</dbReference>
<evidence type="ECO:0000256" key="1">
    <source>
        <dbReference type="SAM" id="Phobius"/>
    </source>
</evidence>
<protein>
    <recommendedName>
        <fullName evidence="7">EGF-like domain-containing protein</fullName>
    </recommendedName>
</protein>
<evidence type="ECO:0000313" key="5">
    <source>
        <dbReference type="EMBL" id="EGC30579.1"/>
    </source>
</evidence>
<gene>
    <name evidence="5" type="ORF">DICPUDRAFT_157675</name>
</gene>
<dbReference type="PANTHER" id="PTHR31378">
    <property type="entry name" value="EGF-LIKE DOMAIN-CONTAINING PROTEIN-RELATED-RELATED"/>
    <property type="match status" value="1"/>
</dbReference>
<feature type="transmembrane region" description="Helical" evidence="1">
    <location>
        <begin position="1296"/>
        <end position="1319"/>
    </location>
</feature>
<dbReference type="eggNOG" id="ENOG502REP3">
    <property type="taxonomic scope" value="Eukaryota"/>
</dbReference>
<dbReference type="InterPro" id="IPR055463">
    <property type="entry name" value="DUF7035"/>
</dbReference>
<feature type="domain" description="DUF7035" evidence="3">
    <location>
        <begin position="643"/>
        <end position="772"/>
    </location>
</feature>
<keyword evidence="6" id="KW-1185">Reference proteome</keyword>
<keyword evidence="1" id="KW-1133">Transmembrane helix</keyword>
<evidence type="ECO:0000313" key="6">
    <source>
        <dbReference type="Proteomes" id="UP000001064"/>
    </source>
</evidence>
<dbReference type="Proteomes" id="UP000001064">
    <property type="component" value="Unassembled WGS sequence"/>
</dbReference>
<dbReference type="InParanoid" id="F0ZZQ4"/>
<reference evidence="6" key="1">
    <citation type="journal article" date="2011" name="Genome Biol.">
        <title>Comparative genomics of the social amoebae Dictyostelium discoideum and Dictyostelium purpureum.</title>
        <authorList>
            <consortium name="US DOE Joint Genome Institute (JGI-PGF)"/>
            <person name="Sucgang R."/>
            <person name="Kuo A."/>
            <person name="Tian X."/>
            <person name="Salerno W."/>
            <person name="Parikh A."/>
            <person name="Feasley C.L."/>
            <person name="Dalin E."/>
            <person name="Tu H."/>
            <person name="Huang E."/>
            <person name="Barry K."/>
            <person name="Lindquist E."/>
            <person name="Shapiro H."/>
            <person name="Bruce D."/>
            <person name="Schmutz J."/>
            <person name="Salamov A."/>
            <person name="Fey P."/>
            <person name="Gaudet P."/>
            <person name="Anjard C."/>
            <person name="Babu M.M."/>
            <person name="Basu S."/>
            <person name="Bushmanova Y."/>
            <person name="van der Wel H."/>
            <person name="Katoh-Kurasawa M."/>
            <person name="Dinh C."/>
            <person name="Coutinho P.M."/>
            <person name="Saito T."/>
            <person name="Elias M."/>
            <person name="Schaap P."/>
            <person name="Kay R.R."/>
            <person name="Henrissat B."/>
            <person name="Eichinger L."/>
            <person name="Rivero F."/>
            <person name="Putnam N.H."/>
            <person name="West C.M."/>
            <person name="Loomis W.F."/>
            <person name="Chisholm R.L."/>
            <person name="Shaulsky G."/>
            <person name="Strassmann J.E."/>
            <person name="Queller D.C."/>
            <person name="Kuspa A."/>
            <person name="Grigoriev I.V."/>
        </authorList>
    </citation>
    <scope>NUCLEOTIDE SEQUENCE [LARGE SCALE GENOMIC DNA]</scope>
    <source>
        <strain evidence="6">QSDP1</strain>
    </source>
</reference>
<keyword evidence="1" id="KW-0472">Membrane</keyword>
<dbReference type="InterPro" id="IPR054484">
    <property type="entry name" value="ComC_SSD"/>
</dbReference>
<sequence length="1340" mass="152400">MPLKKQKLDNNINYINNTKYNSNIDNSNNSNNNNNNEKKIIDNFKKNKYEKFTLLNLIKIINFYRKYKECEEIRELAVEYFGEYHLSKPIYYIDREGELIDQRFNTLSISNYNDDYYRAEGINNNSCEYIINIPDIVIQNILEFTLLDKESYHVKSVFKLPPLYFSYNSISQIPYEIGAKELEELFSTIETFHINSDEYYLIDKSVLNDRVKNDHFCVDLDDNFADSLSEGHNYLVYPPKMPSLKNIHITSYYGYNNQCESPYPDFYYQYLFENSKRKTNNGDNNIDSNLGYDNIIKQSGLENISIQGFKTNDCYFSFLYHLLKNNLETLKTITMELEDYVFSQYIDLFSETSKNKLEEDVIEIFIKSSKTVEYIITIDNKPLDEYVDNIPTISYYPNADNSNVFTDTLYLRLSNFQGPNNYFFLTNDNPSSFNEPYLIGSKDNTNYTFLAPIASDPLKNINYSLCFYKADGFLAQYNTQYKQEVLKTYSELSNEYIVGSNYKYNINNKVQSLYGIQDLDKLPSSFDYLNGLRSVSFLYNDLNVTDTGHSNKMLIRLNNYPFGREVKVTFVYSDYRANERKESVYSTFHEASQQHELEFNIPKNIKPGDVSYMITLDSLDTINYYSFALPSSYQLRIAESKNVDLFGPIVTEISHIANSNDVGWVFTIEEGSNGFSKGIITVKASSDLSERNITITPANMANGGTVFKGVYSASFKTTAKCATQFYSIVYAYFEDTEGYFTEYSSIKVNKKNPFYSLFQGGLKSLSLSVECPSLSPSGGFNIKPSLSSFTVTSSSQFSFGVTKESRTLVFEYDVYHQNGISNFLPTVYISASAYRYAKSEKTILISSNDTNSVFQSFLEVPYLLVDNGEIIYFQLYGVISNAGTLAGFYNEEIKLKFPDSAVIGAADNSFPLIESSSKLSSTGLGGLWIYGLLLHLAIDFRIQYSDGTIQNITPLYRSSTAIYFSTTKPTNSPVRVSASNSNGVYSLPLTIYPEVFNFPTDGEESNNSSNCKGTPLCGGPEQGICYPKGCKCISPWTSNDCMSKIVTVPPPKINETTPSTNITIGEDISFTSIVSIVGIKELDIESKEVNRYIFDQWEYRLISNDSISTQYSYSSIIKKDNKQVSNITATLIWYKESQSIFFAGQQLEMNPSTIKYTINITSYPFSTKLNTLQLIMKASIQTNSTDSCSNAQFGNLTRENSDYLKLQVDNHSFYGRFVKRCIIDDTKLSTLTNTILDSSMNDALINDHQTSQSYIGININQFTDNVVIDPDFSILLDSNSVGSSCKDSSGLTKSQLAGIIVGGACFFIVILIIFLFIIYKSPRCLGSKIFFYKLFKKSKI</sequence>
<dbReference type="Pfam" id="PF22933">
    <property type="entry name" value="ComC_SSD"/>
    <property type="match status" value="1"/>
</dbReference>
<dbReference type="Pfam" id="PF25820">
    <property type="entry name" value="DUF7949"/>
    <property type="match status" value="1"/>
</dbReference>
<evidence type="ECO:0000259" key="4">
    <source>
        <dbReference type="Pfam" id="PF25820"/>
    </source>
</evidence>
<dbReference type="Pfam" id="PF23034">
    <property type="entry name" value="DUF7035"/>
    <property type="match status" value="1"/>
</dbReference>
<dbReference type="EMBL" id="GL871318">
    <property type="protein sequence ID" value="EGC30579.1"/>
    <property type="molecule type" value="Genomic_DNA"/>
</dbReference>
<proteinExistence type="predicted"/>
<evidence type="ECO:0008006" key="7">
    <source>
        <dbReference type="Google" id="ProtNLM"/>
    </source>
</evidence>
<organism evidence="5 6">
    <name type="scientific">Dictyostelium purpureum</name>
    <name type="common">Slime mold</name>
    <dbReference type="NCBI Taxonomy" id="5786"/>
    <lineage>
        <taxon>Eukaryota</taxon>
        <taxon>Amoebozoa</taxon>
        <taxon>Evosea</taxon>
        <taxon>Eumycetozoa</taxon>
        <taxon>Dictyostelia</taxon>
        <taxon>Dictyosteliales</taxon>
        <taxon>Dictyosteliaceae</taxon>
        <taxon>Dictyostelium</taxon>
    </lineage>
</organism>
<accession>F0ZZQ4</accession>